<accession>E0S0K9</accession>
<protein>
    <submittedName>
        <fullName evidence="1">Uncharacterized protein</fullName>
    </submittedName>
</protein>
<organism evidence="1 2">
    <name type="scientific">Butyrivibrio proteoclasticus (strain ATCC 51982 / DSM 14932 / B316)</name>
    <name type="common">Clostridium proteoclasticum</name>
    <dbReference type="NCBI Taxonomy" id="515622"/>
    <lineage>
        <taxon>Bacteria</taxon>
        <taxon>Bacillati</taxon>
        <taxon>Bacillota</taxon>
        <taxon>Clostridia</taxon>
        <taxon>Lachnospirales</taxon>
        <taxon>Lachnospiraceae</taxon>
        <taxon>Butyrivibrio</taxon>
    </lineage>
</organism>
<evidence type="ECO:0000313" key="1">
    <source>
        <dbReference type="EMBL" id="ADL33334.1"/>
    </source>
</evidence>
<dbReference type="STRING" id="515622.bpr_I0589"/>
<dbReference type="Proteomes" id="UP000001299">
    <property type="component" value="Chromosome 1"/>
</dbReference>
<dbReference type="AlphaFoldDB" id="E0S0K9"/>
<dbReference type="EMBL" id="CP001810">
    <property type="protein sequence ID" value="ADL33334.1"/>
    <property type="molecule type" value="Genomic_DNA"/>
</dbReference>
<dbReference type="eggNOG" id="ENOG502ZQ9S">
    <property type="taxonomic scope" value="Bacteria"/>
</dbReference>
<keyword evidence="2" id="KW-1185">Reference proteome</keyword>
<proteinExistence type="predicted"/>
<gene>
    <name evidence="1" type="ordered locus">bpr_I0589</name>
</gene>
<dbReference type="HOGENOM" id="CLU_2421386_0_0_9"/>
<name>E0S0K9_BUTPB</name>
<evidence type="ECO:0000313" key="2">
    <source>
        <dbReference type="Proteomes" id="UP000001299"/>
    </source>
</evidence>
<dbReference type="KEGG" id="bpb:bpr_I0589"/>
<reference evidence="1 2" key="1">
    <citation type="journal article" date="2010" name="PLoS ONE">
        <title>The glycobiome of the rumen bacterium Butyrivibrio proteoclasticus B316(T) highlights adaptation to a polysaccharide-rich environment.</title>
        <authorList>
            <person name="Kelly W.J."/>
            <person name="Leahy S.C."/>
            <person name="Altermann E."/>
            <person name="Yeoman C.J."/>
            <person name="Dunne J.C."/>
            <person name="Kong Z."/>
            <person name="Pacheco D.M."/>
            <person name="Li D."/>
            <person name="Noel S.J."/>
            <person name="Moon C.D."/>
            <person name="Cookson A.L."/>
            <person name="Attwood G.T."/>
        </authorList>
    </citation>
    <scope>NUCLEOTIDE SEQUENCE [LARGE SCALE GENOMIC DNA]</scope>
    <source>
        <strain evidence="2">ATCC 51982 / DSM 14932 / B316</strain>
    </source>
</reference>
<sequence length="91" mass="10644">MLDYNCKMYLYLLVNEESGMDARYNEDGNLIVQENHYCEHWEPDDGALVPMRECWCCKWSKFRADNNLMSDSIGICCYSGNRSELASQEIN</sequence>
<dbReference type="RefSeq" id="WP_013279991.1">
    <property type="nucleotide sequence ID" value="NC_014387.1"/>
</dbReference>